<dbReference type="Pfam" id="PF01966">
    <property type="entry name" value="HD"/>
    <property type="match status" value="1"/>
</dbReference>
<accession>A0A1H2URU0</accession>
<dbReference type="Pfam" id="PF22590">
    <property type="entry name" value="Cas3-like_C_2"/>
    <property type="match status" value="1"/>
</dbReference>
<dbReference type="Gene3D" id="1.10.3210.30">
    <property type="match status" value="1"/>
</dbReference>
<keyword evidence="6" id="KW-0378">Hydrolase</keyword>
<dbReference type="SUPFAM" id="SSF109604">
    <property type="entry name" value="HD-domain/PDEase-like"/>
    <property type="match status" value="1"/>
</dbReference>
<dbReference type="InterPro" id="IPR006674">
    <property type="entry name" value="HD_domain"/>
</dbReference>
<evidence type="ECO:0000256" key="4">
    <source>
        <dbReference type="ARBA" id="ARBA00022723"/>
    </source>
</evidence>
<keyword evidence="12" id="KW-0255">Endonuclease</keyword>
<dbReference type="InterPro" id="IPR038257">
    <property type="entry name" value="CRISPR-assoc_Cas3_HD_sf"/>
</dbReference>
<evidence type="ECO:0000259" key="10">
    <source>
        <dbReference type="PROSITE" id="PS51192"/>
    </source>
</evidence>
<dbReference type="SUPFAM" id="SSF52540">
    <property type="entry name" value="P-loop containing nucleoside triphosphate hydrolases"/>
    <property type="match status" value="1"/>
</dbReference>
<dbReference type="Gene3D" id="3.40.50.300">
    <property type="entry name" value="P-loop containing nucleotide triphosphate hydrolases"/>
    <property type="match status" value="2"/>
</dbReference>
<sequence>MDLTNSLAKTIYLAHLDPEGKRAPQLLLDHLRQVSRLAKEFAPTPEMKAAARQCGLLHDVGKYSADFQNYLLGKKHGRVDHSTAGAQLLAGNGNLTSSMEAFCIAGHHAGLSDLGSPTDLPGENTFSARMKKKVPDCSAWQQELEAPKPVQGIEQAISDFQSQGQMDFIGCGLWLRMLYSCLVDGDFLDTEAYMQGGAVQRGGFASLEQLHERFFSALEEKGFFHPQNALNRKRCEILQRCIQKGKDKEDRIYTLTVPTGGGKTISAFAWALEKARTCGKQHIIYVIPYTSIIEQTADILRSYLGEENVIEHHSQVEYEDKDEKMDPRRLATENWDAPVIVTTNVQFFESLFANRSSRCRKLHNVANSILLFDEAQMFPVEYMIPVLRSLEALVRHFSCSALLCSATQPRLDQFLQGKPQELMEDIPGLYNFFKRTQLVNEGLLSYDQVAEALDAQPQSLCICLTKGEAREIASRIRGEYLYLSTNLCPAHRQQVIHAMKEKLKRGEPCRVVSTSIISVGVDIDFPVVYVEENGVDALIQGAGRCNREGKRKAEDSLVHIFATENSRKSHFLEQERQSTHMVEQKFPDLAAPEAIAKYFDWLYHAKDAILDKKKIVELSGNGKYATIGQQFKLIEDHTKNVLIPWNEEAQEIVQQLQYGIRTRQLLRKAGRYMVSVWSQNGPQPGLYEQMLTDGVTEALDEQMAVLRDLSVYKEATGLTYQAEEGRGLFS</sequence>
<organism evidence="12 13">
    <name type="scientific">Acidaminococcus fermentans</name>
    <dbReference type="NCBI Taxonomy" id="905"/>
    <lineage>
        <taxon>Bacteria</taxon>
        <taxon>Bacillati</taxon>
        <taxon>Bacillota</taxon>
        <taxon>Negativicutes</taxon>
        <taxon>Acidaminococcales</taxon>
        <taxon>Acidaminococcaceae</taxon>
        <taxon>Acidaminococcus</taxon>
    </lineage>
</organism>
<comment type="similarity">
    <text evidence="2">In the central section; belongs to the CRISPR-associated helicase Cas3 family.</text>
</comment>
<keyword evidence="8" id="KW-0067">ATP-binding</keyword>
<dbReference type="GO" id="GO:0016787">
    <property type="term" value="F:hydrolase activity"/>
    <property type="evidence" value="ECO:0007669"/>
    <property type="project" value="UniProtKB-KW"/>
</dbReference>
<dbReference type="GO" id="GO:0006289">
    <property type="term" value="P:nucleotide-excision repair"/>
    <property type="evidence" value="ECO:0007669"/>
    <property type="project" value="TreeGrafter"/>
</dbReference>
<dbReference type="InterPro" id="IPR027417">
    <property type="entry name" value="P-loop_NTPase"/>
</dbReference>
<dbReference type="SMART" id="SM00487">
    <property type="entry name" value="DEXDc"/>
    <property type="match status" value="1"/>
</dbReference>
<dbReference type="PROSITE" id="PS51643">
    <property type="entry name" value="HD_CAS3"/>
    <property type="match status" value="1"/>
</dbReference>
<keyword evidence="7 12" id="KW-0347">Helicase</keyword>
<evidence type="ECO:0000256" key="9">
    <source>
        <dbReference type="ARBA" id="ARBA00023118"/>
    </source>
</evidence>
<dbReference type="GO" id="GO:0004519">
    <property type="term" value="F:endonuclease activity"/>
    <property type="evidence" value="ECO:0007669"/>
    <property type="project" value="UniProtKB-KW"/>
</dbReference>
<dbReference type="GO" id="GO:0046872">
    <property type="term" value="F:metal ion binding"/>
    <property type="evidence" value="ECO:0007669"/>
    <property type="project" value="UniProtKB-KW"/>
</dbReference>
<dbReference type="CDD" id="cd09641">
    <property type="entry name" value="Cas3''_I"/>
    <property type="match status" value="1"/>
</dbReference>
<protein>
    <submittedName>
        <fullName evidence="12">CRISPR-associated endonuclease/helicase Cas3</fullName>
    </submittedName>
</protein>
<dbReference type="InterPro" id="IPR054712">
    <property type="entry name" value="Cas3-like_dom"/>
</dbReference>
<dbReference type="NCBIfam" id="TIGR01596">
    <property type="entry name" value="cas3_HD"/>
    <property type="match status" value="1"/>
</dbReference>
<evidence type="ECO:0000256" key="1">
    <source>
        <dbReference type="ARBA" id="ARBA00006847"/>
    </source>
</evidence>
<feature type="domain" description="Helicase ATP-binding" evidence="10">
    <location>
        <begin position="244"/>
        <end position="426"/>
    </location>
</feature>
<dbReference type="NCBIfam" id="TIGR01587">
    <property type="entry name" value="cas3_core"/>
    <property type="match status" value="1"/>
</dbReference>
<evidence type="ECO:0000256" key="2">
    <source>
        <dbReference type="ARBA" id="ARBA00009046"/>
    </source>
</evidence>
<dbReference type="Pfam" id="PF00270">
    <property type="entry name" value="DEAD"/>
    <property type="match status" value="1"/>
</dbReference>
<proteinExistence type="inferred from homology"/>
<dbReference type="GO" id="GO:0005524">
    <property type="term" value="F:ATP binding"/>
    <property type="evidence" value="ECO:0007669"/>
    <property type="project" value="UniProtKB-KW"/>
</dbReference>
<comment type="caution">
    <text evidence="12">The sequence shown here is derived from an EMBL/GenBank/DDBJ whole genome shotgun (WGS) entry which is preliminary data.</text>
</comment>
<dbReference type="EMBL" id="FNOP01000003">
    <property type="protein sequence ID" value="SDW58821.1"/>
    <property type="molecule type" value="Genomic_DNA"/>
</dbReference>
<evidence type="ECO:0000256" key="7">
    <source>
        <dbReference type="ARBA" id="ARBA00022806"/>
    </source>
</evidence>
<evidence type="ECO:0000256" key="5">
    <source>
        <dbReference type="ARBA" id="ARBA00022741"/>
    </source>
</evidence>
<gene>
    <name evidence="12" type="ORF">SAMN05216495_1037</name>
</gene>
<name>A0A1H2URU0_ACIFE</name>
<dbReference type="PROSITE" id="PS51192">
    <property type="entry name" value="HELICASE_ATP_BIND_1"/>
    <property type="match status" value="1"/>
</dbReference>
<dbReference type="AlphaFoldDB" id="A0A1H2URU0"/>
<feature type="domain" description="HD Cas3-type" evidence="11">
    <location>
        <begin position="20"/>
        <end position="188"/>
    </location>
</feature>
<keyword evidence="9" id="KW-0051">Antiviral defense</keyword>
<evidence type="ECO:0000256" key="6">
    <source>
        <dbReference type="ARBA" id="ARBA00022801"/>
    </source>
</evidence>
<dbReference type="InterPro" id="IPR011545">
    <property type="entry name" value="DEAD/DEAH_box_helicase_dom"/>
</dbReference>
<reference evidence="12 13" key="1">
    <citation type="submission" date="2016-10" db="EMBL/GenBank/DDBJ databases">
        <authorList>
            <person name="Varghese N."/>
            <person name="Submissions S."/>
        </authorList>
    </citation>
    <scope>NUCLEOTIDE SEQUENCE [LARGE SCALE GENOMIC DNA]</scope>
    <source>
        <strain evidence="12 13">WCC6</strain>
    </source>
</reference>
<dbReference type="GO" id="GO:0043138">
    <property type="term" value="F:3'-5' DNA helicase activity"/>
    <property type="evidence" value="ECO:0007669"/>
    <property type="project" value="TreeGrafter"/>
</dbReference>
<dbReference type="GO" id="GO:0036297">
    <property type="term" value="P:interstrand cross-link repair"/>
    <property type="evidence" value="ECO:0007669"/>
    <property type="project" value="TreeGrafter"/>
</dbReference>
<dbReference type="GO" id="GO:0051607">
    <property type="term" value="P:defense response to virus"/>
    <property type="evidence" value="ECO:0007669"/>
    <property type="project" value="UniProtKB-KW"/>
</dbReference>
<keyword evidence="3" id="KW-0540">Nuclease</keyword>
<dbReference type="InterPro" id="IPR006474">
    <property type="entry name" value="Helicase_Cas3_CRISPR-ass_core"/>
</dbReference>
<dbReference type="GO" id="GO:0003676">
    <property type="term" value="F:nucleic acid binding"/>
    <property type="evidence" value="ECO:0007669"/>
    <property type="project" value="InterPro"/>
</dbReference>
<dbReference type="PANTHER" id="PTHR47957">
    <property type="entry name" value="ATP-DEPENDENT HELICASE HRQ1"/>
    <property type="match status" value="1"/>
</dbReference>
<dbReference type="Proteomes" id="UP000182379">
    <property type="component" value="Unassembled WGS sequence"/>
</dbReference>
<keyword evidence="4" id="KW-0479">Metal-binding</keyword>
<evidence type="ECO:0000256" key="8">
    <source>
        <dbReference type="ARBA" id="ARBA00022840"/>
    </source>
</evidence>
<evidence type="ECO:0000313" key="13">
    <source>
        <dbReference type="Proteomes" id="UP000182379"/>
    </source>
</evidence>
<comment type="similarity">
    <text evidence="1">In the N-terminal section; belongs to the CRISPR-associated nuclease Cas3-HD family.</text>
</comment>
<evidence type="ECO:0000259" key="11">
    <source>
        <dbReference type="PROSITE" id="PS51643"/>
    </source>
</evidence>
<keyword evidence="5" id="KW-0547">Nucleotide-binding</keyword>
<dbReference type="InterPro" id="IPR014001">
    <property type="entry name" value="Helicase_ATP-bd"/>
</dbReference>
<dbReference type="PANTHER" id="PTHR47957:SF3">
    <property type="entry name" value="ATP-DEPENDENT HELICASE HRQ1"/>
    <property type="match status" value="1"/>
</dbReference>
<dbReference type="InterPro" id="IPR006483">
    <property type="entry name" value="CRISPR-assoc_Cas3_HD"/>
</dbReference>
<dbReference type="CDD" id="cd17930">
    <property type="entry name" value="DEXHc_cas3"/>
    <property type="match status" value="1"/>
</dbReference>
<evidence type="ECO:0000256" key="3">
    <source>
        <dbReference type="ARBA" id="ARBA00022722"/>
    </source>
</evidence>
<evidence type="ECO:0000313" key="12">
    <source>
        <dbReference type="EMBL" id="SDW58821.1"/>
    </source>
</evidence>